<dbReference type="STRING" id="551987.SAMN05192549_10114"/>
<dbReference type="Pfam" id="PF09912">
    <property type="entry name" value="DUF2141"/>
    <property type="match status" value="1"/>
</dbReference>
<dbReference type="RefSeq" id="WP_084559925.1">
    <property type="nucleotide sequence ID" value="NZ_FRCX01000001.1"/>
</dbReference>
<evidence type="ECO:0000313" key="2">
    <source>
        <dbReference type="EMBL" id="SHM21717.1"/>
    </source>
</evidence>
<sequence length="287" mass="30795">MHLTLIGWLHTLACCYSLIIGAKLLWAAKGGTAHQRDGRRYIYAMVFVNLSALGIYQIGGFNIFHVLALCTLASLAIAFASARWQTPGRQWLRVHLTAIVFSYYQLIGGLINELFSRVPSLIGQQAMLGLSQGLTIVVFLMILSYFWGRTARGAAAAIALAALATTAQASTLTLDLKGVIPGKGSVAIVVYDSSESFLHKGMKKKIVPAGEAAMQVKLEDLAPGDYAVALFQDVNNNGKLDTMIFGIPSEPTGFSNDAEGSFGPPKYEAARFSLPADGKTIGITLHK</sequence>
<dbReference type="OrthoDB" id="9788332at2"/>
<keyword evidence="1" id="KW-0812">Transmembrane</keyword>
<keyword evidence="3" id="KW-1185">Reference proteome</keyword>
<reference evidence="3" key="1">
    <citation type="submission" date="2016-11" db="EMBL/GenBank/DDBJ databases">
        <authorList>
            <person name="Varghese N."/>
            <person name="Submissions S."/>
        </authorList>
    </citation>
    <scope>NUCLEOTIDE SEQUENCE [LARGE SCALE GENOMIC DNA]</scope>
    <source>
        <strain evidence="3">Sac-22</strain>
    </source>
</reference>
<dbReference type="EMBL" id="FRCX01000001">
    <property type="protein sequence ID" value="SHM21717.1"/>
    <property type="molecule type" value="Genomic_DNA"/>
</dbReference>
<protein>
    <submittedName>
        <fullName evidence="2">Uncharacterized conserved protein, DUF2141 family</fullName>
    </submittedName>
</protein>
<dbReference type="AlphaFoldDB" id="A0A1M7H0R2"/>
<keyword evidence="1" id="KW-1133">Transmembrane helix</keyword>
<feature type="transmembrane region" description="Helical" evidence="1">
    <location>
        <begin position="127"/>
        <end position="147"/>
    </location>
</feature>
<feature type="transmembrane region" description="Helical" evidence="1">
    <location>
        <begin position="94"/>
        <end position="115"/>
    </location>
</feature>
<accession>A0A1M7H0R2</accession>
<proteinExistence type="predicted"/>
<feature type="transmembrane region" description="Helical" evidence="1">
    <location>
        <begin position="40"/>
        <end position="58"/>
    </location>
</feature>
<organism evidence="2 3">
    <name type="scientific">Duganella sacchari</name>
    <dbReference type="NCBI Taxonomy" id="551987"/>
    <lineage>
        <taxon>Bacteria</taxon>
        <taxon>Pseudomonadati</taxon>
        <taxon>Pseudomonadota</taxon>
        <taxon>Betaproteobacteria</taxon>
        <taxon>Burkholderiales</taxon>
        <taxon>Oxalobacteraceae</taxon>
        <taxon>Telluria group</taxon>
        <taxon>Duganella</taxon>
    </lineage>
</organism>
<evidence type="ECO:0000313" key="3">
    <source>
        <dbReference type="Proteomes" id="UP000184339"/>
    </source>
</evidence>
<feature type="transmembrane region" description="Helical" evidence="1">
    <location>
        <begin position="6"/>
        <end position="28"/>
    </location>
</feature>
<keyword evidence="1" id="KW-0472">Membrane</keyword>
<evidence type="ECO:0000256" key="1">
    <source>
        <dbReference type="SAM" id="Phobius"/>
    </source>
</evidence>
<dbReference type="Proteomes" id="UP000184339">
    <property type="component" value="Unassembled WGS sequence"/>
</dbReference>
<name>A0A1M7H0R2_9BURK</name>
<gene>
    <name evidence="2" type="ORF">SAMN05192549_10114</name>
</gene>
<dbReference type="InterPro" id="IPR018673">
    <property type="entry name" value="DUF2141"/>
</dbReference>
<feature type="transmembrane region" description="Helical" evidence="1">
    <location>
        <begin position="64"/>
        <end position="82"/>
    </location>
</feature>